<evidence type="ECO:0000313" key="2">
    <source>
        <dbReference type="Proteomes" id="UP000051326"/>
    </source>
</evidence>
<proteinExistence type="predicted"/>
<protein>
    <submittedName>
        <fullName evidence="1">Uncharacterized protein</fullName>
    </submittedName>
</protein>
<dbReference type="EMBL" id="CYSR01000002">
    <property type="protein sequence ID" value="CUH97993.1"/>
    <property type="molecule type" value="Genomic_DNA"/>
</dbReference>
<dbReference type="STRING" id="1396826.PHA8399_00097"/>
<organism evidence="1 2">
    <name type="scientific">Leisingera aquaemixtae</name>
    <dbReference type="NCBI Taxonomy" id="1396826"/>
    <lineage>
        <taxon>Bacteria</taxon>
        <taxon>Pseudomonadati</taxon>
        <taxon>Pseudomonadota</taxon>
        <taxon>Alphaproteobacteria</taxon>
        <taxon>Rhodobacterales</taxon>
        <taxon>Roseobacteraceae</taxon>
        <taxon>Leisingera</taxon>
    </lineage>
</organism>
<dbReference type="AlphaFoldDB" id="A0A0P1H548"/>
<accession>A0A0P1H548</accession>
<reference evidence="1 2" key="1">
    <citation type="submission" date="2015-09" db="EMBL/GenBank/DDBJ databases">
        <authorList>
            <consortium name="Swine Surveillance"/>
        </authorList>
    </citation>
    <scope>NUCLEOTIDE SEQUENCE [LARGE SCALE GENOMIC DNA]</scope>
    <source>
        <strain evidence="1 2">CECT 8399</strain>
    </source>
</reference>
<name>A0A0P1H548_9RHOB</name>
<evidence type="ECO:0000313" key="1">
    <source>
        <dbReference type="EMBL" id="CUH97993.1"/>
    </source>
</evidence>
<gene>
    <name evidence="1" type="ORF">PHA8399_00097</name>
</gene>
<dbReference type="RefSeq" id="WP_058284475.1">
    <property type="nucleotide sequence ID" value="NZ_CP081044.1"/>
</dbReference>
<sequence>MNQADSTMRDITLAFHIGAPNTDNGQLTWSLRKDAQPLLDRGVLIRRPGTYVTAVTKLMHKQDRGPVTDQEREALLASIVKDQDVSRLILTNSAFLGMPGWMLSGGRLFRNAGKNTAALRHAFPGNPCEFFLGLRDPATLIGPVFRSQSGRTWEQFAGRTDFLNLRWSDVVTDILEHNPGCRLTVWCNEETPVIWPGILGHVTGLGSSFRFSGALDITRGIISEQGYERLEAYLASRPGLSQEQRERVHELFLTYFHSEEAVEEEIDLPGWSQPLVDAMGETYMADTELIRRMPGVTFLS</sequence>
<dbReference type="Proteomes" id="UP000051326">
    <property type="component" value="Unassembled WGS sequence"/>
</dbReference>